<evidence type="ECO:0000313" key="3">
    <source>
        <dbReference type="Proteomes" id="UP000007319"/>
    </source>
</evidence>
<organism evidence="2 3">
    <name type="scientific">Azospirillum baldaniorum</name>
    <dbReference type="NCBI Taxonomy" id="1064539"/>
    <lineage>
        <taxon>Bacteria</taxon>
        <taxon>Pseudomonadati</taxon>
        <taxon>Pseudomonadota</taxon>
        <taxon>Alphaproteobacteria</taxon>
        <taxon>Rhodospirillales</taxon>
        <taxon>Azospirillaceae</taxon>
        <taxon>Azospirillum</taxon>
    </lineage>
</organism>
<dbReference type="EMBL" id="HE577330">
    <property type="protein sequence ID" value="CCD02500.1"/>
    <property type="molecule type" value="Genomic_DNA"/>
</dbReference>
<keyword evidence="2" id="KW-0614">Plasmid</keyword>
<protein>
    <submittedName>
        <fullName evidence="2">Endoribonuclease L-PSP</fullName>
    </submittedName>
</protein>
<dbReference type="PROSITE" id="PS01094">
    <property type="entry name" value="UPF0076"/>
    <property type="match status" value="1"/>
</dbReference>
<dbReference type="PANTHER" id="PTHR47328:SF1">
    <property type="entry name" value="RUTC FAMILY PROTEIN YOAB"/>
    <property type="match status" value="1"/>
</dbReference>
<dbReference type="Pfam" id="PF01042">
    <property type="entry name" value="Ribonuc_L-PSP"/>
    <property type="match status" value="1"/>
</dbReference>
<dbReference type="Proteomes" id="UP000007319">
    <property type="component" value="Plasmid AZOBR_p3"/>
</dbReference>
<keyword evidence="3" id="KW-1185">Reference proteome</keyword>
<reference evidence="2 3" key="1">
    <citation type="journal article" date="2011" name="PLoS Genet.">
        <title>Azospirillum genomes reveal transition of bacteria from aquatic to terrestrial environments.</title>
        <authorList>
            <person name="Wisniewski-Dye F."/>
            <person name="Borziak K."/>
            <person name="Khalsa-Moyers G."/>
            <person name="Alexandre G."/>
            <person name="Sukharnikov L.O."/>
            <person name="Wuichet K."/>
            <person name="Hurst G.B."/>
            <person name="McDonald W.H."/>
            <person name="Robertson J.S."/>
            <person name="Barbe V."/>
            <person name="Calteau A."/>
            <person name="Rouy Z."/>
            <person name="Mangenot S."/>
            <person name="Prigent-Combaret C."/>
            <person name="Normand P."/>
            <person name="Boyer M."/>
            <person name="Siguier P."/>
            <person name="Dessaux Y."/>
            <person name="Elmerich C."/>
            <person name="Condemine G."/>
            <person name="Krishnen G."/>
            <person name="Kennedy I."/>
            <person name="Paterson A.H."/>
            <person name="Gonzalez V."/>
            <person name="Mavingui P."/>
            <person name="Zhulin I.B."/>
        </authorList>
    </citation>
    <scope>NUCLEOTIDE SEQUENCE [LARGE SCALE GENOMIC DNA]</scope>
    <source>
        <strain evidence="2 3">Sp245</strain>
    </source>
</reference>
<dbReference type="KEGG" id="abs:AZOBR_p310242"/>
<dbReference type="CDD" id="cd06150">
    <property type="entry name" value="YjgF_YER057c_UK114_like_2"/>
    <property type="match status" value="1"/>
</dbReference>
<dbReference type="InterPro" id="IPR035959">
    <property type="entry name" value="RutC-like_sf"/>
</dbReference>
<dbReference type="SUPFAM" id="SSF55298">
    <property type="entry name" value="YjgF-like"/>
    <property type="match status" value="1"/>
</dbReference>
<dbReference type="InterPro" id="IPR019897">
    <property type="entry name" value="RidA_CS"/>
</dbReference>
<evidence type="ECO:0000313" key="2">
    <source>
        <dbReference type="EMBL" id="CCD02500.1"/>
    </source>
</evidence>
<accession>A0A9P1NR42</accession>
<dbReference type="Gene3D" id="3.30.1330.40">
    <property type="entry name" value="RutC-like"/>
    <property type="match status" value="1"/>
</dbReference>
<name>A0A9P1NR42_9PROT</name>
<geneLocation type="plasmid" evidence="2 3">
    <name>AZOBR_p3</name>
</geneLocation>
<proteinExistence type="inferred from homology"/>
<comment type="similarity">
    <text evidence="1">Belongs to the RutC family.</text>
</comment>
<dbReference type="InterPro" id="IPR006175">
    <property type="entry name" value="YjgF/YER057c/UK114"/>
</dbReference>
<dbReference type="AlphaFoldDB" id="A0A9P1NR42"/>
<evidence type="ECO:0000256" key="1">
    <source>
        <dbReference type="ARBA" id="ARBA00010552"/>
    </source>
</evidence>
<dbReference type="InterPro" id="IPR035709">
    <property type="entry name" value="YoaB-like"/>
</dbReference>
<dbReference type="PANTHER" id="PTHR47328">
    <property type="match status" value="1"/>
</dbReference>
<sequence length="134" mass="14597">MTAPAERPFQETHVLTIQRFDCGPRMSEMVVHNGTVYLCGQIADFEAMGGVTHDVPAQTRDVLRQIDVLLERAGTDKSRLLTATVYLADMAGFAAMNAAWDAWVDRANAPARATVEAKLADPDLLVEIQVIAAL</sequence>
<gene>
    <name evidence="2" type="ORF">AZOBR_p310242</name>
</gene>